<dbReference type="GO" id="GO:0005874">
    <property type="term" value="C:microtubule"/>
    <property type="evidence" value="ECO:0007669"/>
    <property type="project" value="UniProtKB-KW"/>
</dbReference>
<reference evidence="9" key="1">
    <citation type="submission" date="2017-11" db="EMBL/GenBank/DDBJ databases">
        <authorList>
            <person name="Lima N.C."/>
            <person name="Parody-Merino A.M."/>
            <person name="Battley P.F."/>
            <person name="Fidler A.E."/>
            <person name="Prosdocimi F."/>
        </authorList>
    </citation>
    <scope>NUCLEOTIDE SEQUENCE [LARGE SCALE GENOMIC DNA]</scope>
</reference>
<dbReference type="EMBL" id="KZ509473">
    <property type="protein sequence ID" value="PKU34037.1"/>
    <property type="molecule type" value="Genomic_DNA"/>
</dbReference>
<comment type="subcellular location">
    <subcellularLocation>
        <location evidence="1">Cytoplasm</location>
        <location evidence="1">Cytoskeleton</location>
        <location evidence="1">Microtubule organizing center</location>
    </subcellularLocation>
</comment>
<dbReference type="InterPro" id="IPR008280">
    <property type="entry name" value="Tub_FtsZ_C"/>
</dbReference>
<keyword evidence="7" id="KW-0206">Cytoskeleton</keyword>
<dbReference type="FunFam" id="1.10.287.600:FF:000004">
    <property type="entry name" value="Tubulin gamma chain"/>
    <property type="match status" value="1"/>
</dbReference>
<proteinExistence type="inferred from homology"/>
<dbReference type="Gene3D" id="1.10.287.600">
    <property type="entry name" value="Helix hairpin bin"/>
    <property type="match status" value="1"/>
</dbReference>
<evidence type="ECO:0000256" key="7">
    <source>
        <dbReference type="ARBA" id="ARBA00023212"/>
    </source>
</evidence>
<dbReference type="GO" id="GO:0005815">
    <property type="term" value="C:microtubule organizing center"/>
    <property type="evidence" value="ECO:0007669"/>
    <property type="project" value="UniProtKB-SubCell"/>
</dbReference>
<gene>
    <name evidence="8" type="ORF">llap_15663</name>
</gene>
<organism evidence="8 9">
    <name type="scientific">Limosa lapponica baueri</name>
    <dbReference type="NCBI Taxonomy" id="1758121"/>
    <lineage>
        <taxon>Eukaryota</taxon>
        <taxon>Metazoa</taxon>
        <taxon>Chordata</taxon>
        <taxon>Craniata</taxon>
        <taxon>Vertebrata</taxon>
        <taxon>Euteleostomi</taxon>
        <taxon>Archelosauria</taxon>
        <taxon>Archosauria</taxon>
        <taxon>Dinosauria</taxon>
        <taxon>Saurischia</taxon>
        <taxon>Theropoda</taxon>
        <taxon>Coelurosauria</taxon>
        <taxon>Aves</taxon>
        <taxon>Neognathae</taxon>
        <taxon>Neoaves</taxon>
        <taxon>Charadriiformes</taxon>
        <taxon>Scolopacidae</taxon>
        <taxon>Limosa</taxon>
    </lineage>
</organism>
<dbReference type="AlphaFoldDB" id="A0A2I0TJQ3"/>
<sequence length="75" mass="9161">MMANHTNISSLFERTCRQYDKLRKREAFLEQFRKEDIFKDNFDELDNSREIVQQLIDEYHAATRPDYISWGTQEQ</sequence>
<comment type="similarity">
    <text evidence="2">Belongs to the tubulin family.</text>
</comment>
<accession>A0A2I0TJQ3</accession>
<evidence type="ECO:0000313" key="9">
    <source>
        <dbReference type="Proteomes" id="UP000233556"/>
    </source>
</evidence>
<evidence type="ECO:0000256" key="1">
    <source>
        <dbReference type="ARBA" id="ARBA00004267"/>
    </source>
</evidence>
<keyword evidence="3" id="KW-0963">Cytoplasm</keyword>
<dbReference type="OrthoDB" id="10249382at2759"/>
<dbReference type="GO" id="GO:0005525">
    <property type="term" value="F:GTP binding"/>
    <property type="evidence" value="ECO:0007669"/>
    <property type="project" value="UniProtKB-KW"/>
</dbReference>
<evidence type="ECO:0000256" key="4">
    <source>
        <dbReference type="ARBA" id="ARBA00022701"/>
    </source>
</evidence>
<keyword evidence="9" id="KW-1185">Reference proteome</keyword>
<dbReference type="InterPro" id="IPR023123">
    <property type="entry name" value="Tubulin_C"/>
</dbReference>
<evidence type="ECO:0000256" key="2">
    <source>
        <dbReference type="ARBA" id="ARBA00009636"/>
    </source>
</evidence>
<evidence type="ECO:0000313" key="8">
    <source>
        <dbReference type="EMBL" id="PKU34037.1"/>
    </source>
</evidence>
<evidence type="ECO:0000256" key="5">
    <source>
        <dbReference type="ARBA" id="ARBA00022741"/>
    </source>
</evidence>
<dbReference type="Proteomes" id="UP000233556">
    <property type="component" value="Unassembled WGS sequence"/>
</dbReference>
<keyword evidence="6" id="KW-0342">GTP-binding</keyword>
<name>A0A2I0TJQ3_LIMLA</name>
<evidence type="ECO:0000256" key="6">
    <source>
        <dbReference type="ARBA" id="ARBA00023134"/>
    </source>
</evidence>
<keyword evidence="4" id="KW-0493">Microtubule</keyword>
<dbReference type="SUPFAM" id="SSF55307">
    <property type="entry name" value="Tubulin C-terminal domain-like"/>
    <property type="match status" value="1"/>
</dbReference>
<keyword evidence="5" id="KW-0547">Nucleotide-binding</keyword>
<evidence type="ECO:0008006" key="10">
    <source>
        <dbReference type="Google" id="ProtNLM"/>
    </source>
</evidence>
<evidence type="ECO:0000256" key="3">
    <source>
        <dbReference type="ARBA" id="ARBA00022490"/>
    </source>
</evidence>
<protein>
    <recommendedName>
        <fullName evidence="10">Tubulin gamma-1 chain</fullName>
    </recommendedName>
</protein>
<reference evidence="9" key="2">
    <citation type="submission" date="2017-12" db="EMBL/GenBank/DDBJ databases">
        <title>Genome sequence of the Bar-tailed Godwit (Limosa lapponica baueri).</title>
        <authorList>
            <person name="Lima N.C.B."/>
            <person name="Parody-Merino A.M."/>
            <person name="Battley P.F."/>
            <person name="Fidler A.E."/>
            <person name="Prosdocimi F."/>
        </authorList>
    </citation>
    <scope>NUCLEOTIDE SEQUENCE [LARGE SCALE GENOMIC DNA]</scope>
</reference>